<feature type="signal peptide" evidence="6">
    <location>
        <begin position="1"/>
        <end position="21"/>
    </location>
</feature>
<evidence type="ECO:0000313" key="9">
    <source>
        <dbReference type="Proteomes" id="UP000298663"/>
    </source>
</evidence>
<dbReference type="GO" id="GO:0031012">
    <property type="term" value="C:extracellular matrix"/>
    <property type="evidence" value="ECO:0007669"/>
    <property type="project" value="TreeGrafter"/>
</dbReference>
<dbReference type="PROSITE" id="PS50189">
    <property type="entry name" value="NTR"/>
    <property type="match status" value="1"/>
</dbReference>
<dbReference type="GO" id="GO:0051045">
    <property type="term" value="P:negative regulation of membrane protein ectodomain proteolysis"/>
    <property type="evidence" value="ECO:0007669"/>
    <property type="project" value="TreeGrafter"/>
</dbReference>
<reference evidence="8 9" key="2">
    <citation type="journal article" date="2019" name="G3 (Bethesda)">
        <title>Hybrid Assembly of the Genome of the Entomopathogenic Nematode Steinernema carpocapsae Identifies the X-Chromosome.</title>
        <authorList>
            <person name="Serra L."/>
            <person name="Macchietto M."/>
            <person name="Macias-Munoz A."/>
            <person name="McGill C.J."/>
            <person name="Rodriguez I.M."/>
            <person name="Rodriguez B."/>
            <person name="Murad R."/>
            <person name="Mortazavi A."/>
        </authorList>
    </citation>
    <scope>NUCLEOTIDE SEQUENCE [LARGE SCALE GENOMIC DNA]</scope>
    <source>
        <strain evidence="8 9">ALL</strain>
    </source>
</reference>
<evidence type="ECO:0000256" key="4">
    <source>
        <dbReference type="PIRSR" id="PIRSR601820-1"/>
    </source>
</evidence>
<dbReference type="PANTHER" id="PTHR11844">
    <property type="entry name" value="METALLOPROTEASE INHIBITOR"/>
    <property type="match status" value="1"/>
</dbReference>
<dbReference type="Gene3D" id="2.40.50.120">
    <property type="match status" value="1"/>
</dbReference>
<dbReference type="PANTHER" id="PTHR11844:SF33">
    <property type="entry name" value="TISSUE INHIBITOR OF METALLOPROTEINASE"/>
    <property type="match status" value="1"/>
</dbReference>
<evidence type="ECO:0000256" key="2">
    <source>
        <dbReference type="ARBA" id="ARBA00022525"/>
    </source>
</evidence>
<keyword evidence="2" id="KW-0964">Secreted</keyword>
<keyword evidence="6" id="KW-0732">Signal</keyword>
<dbReference type="InterPro" id="IPR001820">
    <property type="entry name" value="TIMP"/>
</dbReference>
<accession>A0A4U5M234</accession>
<evidence type="ECO:0000256" key="6">
    <source>
        <dbReference type="SAM" id="SignalP"/>
    </source>
</evidence>
<evidence type="ECO:0000256" key="1">
    <source>
        <dbReference type="ARBA" id="ARBA00004613"/>
    </source>
</evidence>
<dbReference type="SUPFAM" id="SSF50242">
    <property type="entry name" value="TIMP-like"/>
    <property type="match status" value="1"/>
</dbReference>
<dbReference type="STRING" id="34508.A0A4U5M234"/>
<evidence type="ECO:0000313" key="8">
    <source>
        <dbReference type="EMBL" id="TKR62712.1"/>
    </source>
</evidence>
<keyword evidence="3 5" id="KW-1015">Disulfide bond</keyword>
<dbReference type="PROSITE" id="PS51257">
    <property type="entry name" value="PROKAR_LIPOPROTEIN"/>
    <property type="match status" value="1"/>
</dbReference>
<proteinExistence type="predicted"/>
<dbReference type="EMBL" id="AZBU02000010">
    <property type="protein sequence ID" value="TKR62712.1"/>
    <property type="molecule type" value="Genomic_DNA"/>
</dbReference>
<dbReference type="InterPro" id="IPR008993">
    <property type="entry name" value="TIMP-like_OB-fold"/>
</dbReference>
<dbReference type="GO" id="GO:0005615">
    <property type="term" value="C:extracellular space"/>
    <property type="evidence" value="ECO:0007669"/>
    <property type="project" value="TreeGrafter"/>
</dbReference>
<gene>
    <name evidence="8" type="ORF">L596_026633</name>
</gene>
<dbReference type="Proteomes" id="UP000298663">
    <property type="component" value="Unassembled WGS sequence"/>
</dbReference>
<evidence type="ECO:0000256" key="5">
    <source>
        <dbReference type="PIRSR" id="PIRSR601820-3"/>
    </source>
</evidence>
<sequence length="141" mass="15478">MYREYFLVSAFVVVSLACACGRVPPTDNQKFCDADFVATFKIWDKKNADAGTIMYLGVAEQVFKTNGLIQSGSNINIRTNSHVEGCGVTWLETGKVYLLSGNREVGALGVSACQQLSATEWSEVPEDIKDALKNGKYKHCQ</sequence>
<dbReference type="GO" id="GO:0008191">
    <property type="term" value="F:metalloendopeptidase inhibitor activity"/>
    <property type="evidence" value="ECO:0007669"/>
    <property type="project" value="InterPro"/>
</dbReference>
<comment type="caution">
    <text evidence="8">The sequence shown here is derived from an EMBL/GenBank/DDBJ whole genome shotgun (WGS) entry which is preliminary data.</text>
</comment>
<evidence type="ECO:0000259" key="7">
    <source>
        <dbReference type="PROSITE" id="PS50189"/>
    </source>
</evidence>
<reference evidence="8 9" key="1">
    <citation type="journal article" date="2015" name="Genome Biol.">
        <title>Comparative genomics of Steinernema reveals deeply conserved gene regulatory networks.</title>
        <authorList>
            <person name="Dillman A.R."/>
            <person name="Macchietto M."/>
            <person name="Porter C.F."/>
            <person name="Rogers A."/>
            <person name="Williams B."/>
            <person name="Antoshechkin I."/>
            <person name="Lee M.M."/>
            <person name="Goodwin Z."/>
            <person name="Lu X."/>
            <person name="Lewis E.E."/>
            <person name="Goodrich-Blair H."/>
            <person name="Stock S.P."/>
            <person name="Adams B.J."/>
            <person name="Sternberg P.W."/>
            <person name="Mortazavi A."/>
        </authorList>
    </citation>
    <scope>NUCLEOTIDE SEQUENCE [LARGE SCALE GENOMIC DNA]</scope>
    <source>
        <strain evidence="8 9">ALL</strain>
    </source>
</reference>
<protein>
    <recommendedName>
        <fullName evidence="7">NTR domain-containing protein</fullName>
    </recommendedName>
</protein>
<evidence type="ECO:0000256" key="3">
    <source>
        <dbReference type="ARBA" id="ARBA00023157"/>
    </source>
</evidence>
<comment type="subcellular location">
    <subcellularLocation>
        <location evidence="1">Secreted</location>
    </subcellularLocation>
</comment>
<dbReference type="GO" id="GO:0002020">
    <property type="term" value="F:protease binding"/>
    <property type="evidence" value="ECO:0007669"/>
    <property type="project" value="TreeGrafter"/>
</dbReference>
<dbReference type="Pfam" id="PF00965">
    <property type="entry name" value="TIMP"/>
    <property type="match status" value="1"/>
</dbReference>
<name>A0A4U5M234_STECR</name>
<keyword evidence="9" id="KW-1185">Reference proteome</keyword>
<dbReference type="InterPro" id="IPR001134">
    <property type="entry name" value="Netrin_domain"/>
</dbReference>
<feature type="disulfide bond" evidence="5">
    <location>
        <begin position="20"/>
        <end position="86"/>
    </location>
</feature>
<dbReference type="GO" id="GO:0046872">
    <property type="term" value="F:metal ion binding"/>
    <property type="evidence" value="ECO:0007669"/>
    <property type="project" value="UniProtKB-KW"/>
</dbReference>
<feature type="binding site" evidence="4">
    <location>
        <position position="20"/>
    </location>
    <ligand>
        <name>Zn(2+)</name>
        <dbReference type="ChEBI" id="CHEBI:29105"/>
        <note>ligand shared with metalloproteinase partner</note>
    </ligand>
</feature>
<keyword evidence="4" id="KW-0862">Zinc</keyword>
<feature type="chain" id="PRO_5020239538" description="NTR domain-containing protein" evidence="6">
    <location>
        <begin position="22"/>
        <end position="141"/>
    </location>
</feature>
<feature type="domain" description="NTR" evidence="7">
    <location>
        <begin position="18"/>
        <end position="140"/>
    </location>
</feature>
<dbReference type="AlphaFoldDB" id="A0A4U5M234"/>
<dbReference type="OrthoDB" id="10384496at2759"/>
<keyword evidence="4" id="KW-0479">Metal-binding</keyword>
<organism evidence="8 9">
    <name type="scientific">Steinernema carpocapsae</name>
    <name type="common">Entomopathogenic nematode</name>
    <dbReference type="NCBI Taxonomy" id="34508"/>
    <lineage>
        <taxon>Eukaryota</taxon>
        <taxon>Metazoa</taxon>
        <taxon>Ecdysozoa</taxon>
        <taxon>Nematoda</taxon>
        <taxon>Chromadorea</taxon>
        <taxon>Rhabditida</taxon>
        <taxon>Tylenchina</taxon>
        <taxon>Panagrolaimomorpha</taxon>
        <taxon>Strongyloidoidea</taxon>
        <taxon>Steinernematidae</taxon>
        <taxon>Steinernema</taxon>
    </lineage>
</organism>